<evidence type="ECO:0000256" key="1">
    <source>
        <dbReference type="ARBA" id="ARBA00001946"/>
    </source>
</evidence>
<dbReference type="GO" id="GO:0004160">
    <property type="term" value="F:dihydroxy-acid dehydratase activity"/>
    <property type="evidence" value="ECO:0007669"/>
    <property type="project" value="UniProtKB-UniRule"/>
</dbReference>
<evidence type="ECO:0000256" key="9">
    <source>
        <dbReference type="ARBA" id="ARBA00023239"/>
    </source>
</evidence>
<keyword evidence="5 15" id="KW-0479">Metal-binding</keyword>
<dbReference type="NCBIfam" id="TIGR00110">
    <property type="entry name" value="ilvD"/>
    <property type="match status" value="1"/>
</dbReference>
<dbReference type="Gene3D" id="3.50.30.80">
    <property type="entry name" value="IlvD/EDD C-terminal domain-like"/>
    <property type="match status" value="1"/>
</dbReference>
<dbReference type="HAMAP" id="MF_00012">
    <property type="entry name" value="IlvD"/>
    <property type="match status" value="1"/>
</dbReference>
<dbReference type="Proteomes" id="UP000030321">
    <property type="component" value="Unassembled WGS sequence"/>
</dbReference>
<dbReference type="UniPathway" id="UPA00049">
    <property type="reaction ID" value="UER00061"/>
</dbReference>
<evidence type="ECO:0000313" key="19">
    <source>
        <dbReference type="Proteomes" id="UP000030321"/>
    </source>
</evidence>
<feature type="active site" description="Proton acceptor" evidence="15">
    <location>
        <position position="492"/>
    </location>
</feature>
<comment type="pathway">
    <text evidence="12 15">Amino-acid biosynthesis; L-valine biosynthesis; L-valine from pyruvate: step 3/4.</text>
</comment>
<dbReference type="EMBL" id="BBPA01000070">
    <property type="protein sequence ID" value="GAL95309.1"/>
    <property type="molecule type" value="Genomic_DNA"/>
</dbReference>
<dbReference type="Pfam" id="PF00920">
    <property type="entry name" value="ILVD_EDD_N"/>
    <property type="match status" value="1"/>
</dbReference>
<comment type="cofactor">
    <cofactor evidence="1 15">
        <name>Mg(2+)</name>
        <dbReference type="ChEBI" id="CHEBI:18420"/>
    </cofactor>
</comment>
<dbReference type="InterPro" id="IPR004404">
    <property type="entry name" value="DihydroxyA_deHydtase"/>
</dbReference>
<feature type="binding site" description="via carbamate group" evidence="15">
    <location>
        <position position="144"/>
    </location>
    <ligand>
        <name>Mg(2+)</name>
        <dbReference type="ChEBI" id="CHEBI:18420"/>
    </ligand>
</feature>
<feature type="binding site" evidence="15">
    <location>
        <position position="143"/>
    </location>
    <ligand>
        <name>Mg(2+)</name>
        <dbReference type="ChEBI" id="CHEBI:18420"/>
    </ligand>
</feature>
<accession>A0A0A1W0E7</accession>
<comment type="caution">
    <text evidence="15">Lacks conserved residue(s) required for the propagation of feature annotation.</text>
</comment>
<comment type="caution">
    <text evidence="18">The sequence shown here is derived from an EMBL/GenBank/DDBJ whole genome shotgun (WGS) entry which is preliminary data.</text>
</comment>
<reference evidence="19" key="1">
    <citation type="journal article" date="2015" name="Genome">
        <title>Whole Genome Sequence of the Non-Microcystin-Producing Microcystis aeruginosa Strain NIES-44.</title>
        <authorList>
            <person name="Okano K."/>
            <person name="Miyata N."/>
            <person name="Ozaki Y."/>
        </authorList>
    </citation>
    <scope>NUCLEOTIDE SEQUENCE [LARGE SCALE GENOMIC DNA]</scope>
    <source>
        <strain evidence="19">NIES-44</strain>
    </source>
</reference>
<dbReference type="InterPro" id="IPR037237">
    <property type="entry name" value="IlvD/EDD_N"/>
</dbReference>
<keyword evidence="8 15" id="KW-0411">Iron-sulfur</keyword>
<keyword evidence="6 15" id="KW-0460">Magnesium</keyword>
<gene>
    <name evidence="15" type="primary">ilvD</name>
    <name evidence="18" type="ORF">N44_04164</name>
</gene>
<dbReference type="InterPro" id="IPR000581">
    <property type="entry name" value="ILV_EDD_N"/>
</dbReference>
<feature type="modified residue" description="N6-carboxylysine" evidence="15">
    <location>
        <position position="144"/>
    </location>
</feature>
<evidence type="ECO:0000256" key="8">
    <source>
        <dbReference type="ARBA" id="ARBA00023014"/>
    </source>
</evidence>
<dbReference type="PROSITE" id="PS00886">
    <property type="entry name" value="ILVD_EDD_1"/>
    <property type="match status" value="1"/>
</dbReference>
<dbReference type="PROSITE" id="PS00887">
    <property type="entry name" value="ILVD_EDD_2"/>
    <property type="match status" value="1"/>
</dbReference>
<dbReference type="GO" id="GO:0009099">
    <property type="term" value="P:L-valine biosynthetic process"/>
    <property type="evidence" value="ECO:0007669"/>
    <property type="project" value="UniProtKB-UniRule"/>
</dbReference>
<dbReference type="PANTHER" id="PTHR21000:SF5">
    <property type="entry name" value="DIHYDROXY-ACID DEHYDRATASE, MITOCHONDRIAL"/>
    <property type="match status" value="1"/>
</dbReference>
<feature type="binding site" evidence="15">
    <location>
        <position position="466"/>
    </location>
    <ligand>
        <name>Mg(2+)</name>
        <dbReference type="ChEBI" id="CHEBI:18420"/>
    </ligand>
</feature>
<feature type="domain" description="Dihydroxy-acid/6-phosphogluconate dehydratase C-terminal" evidence="17">
    <location>
        <begin position="384"/>
        <end position="573"/>
    </location>
</feature>
<evidence type="ECO:0000256" key="6">
    <source>
        <dbReference type="ARBA" id="ARBA00022842"/>
    </source>
</evidence>
<dbReference type="InterPro" id="IPR042096">
    <property type="entry name" value="Dihydro-acid_dehy_C"/>
</dbReference>
<evidence type="ECO:0000259" key="17">
    <source>
        <dbReference type="Pfam" id="PF24877"/>
    </source>
</evidence>
<feature type="binding site" evidence="15">
    <location>
        <position position="101"/>
    </location>
    <ligand>
        <name>Mg(2+)</name>
        <dbReference type="ChEBI" id="CHEBI:18420"/>
    </ligand>
</feature>
<dbReference type="GO" id="GO:0051537">
    <property type="term" value="F:2 iron, 2 sulfur cluster binding"/>
    <property type="evidence" value="ECO:0007669"/>
    <property type="project" value="UniProtKB-UniRule"/>
</dbReference>
<dbReference type="FunFam" id="3.50.30.80:FF:000001">
    <property type="entry name" value="Dihydroxy-acid dehydratase"/>
    <property type="match status" value="1"/>
</dbReference>
<evidence type="ECO:0000256" key="14">
    <source>
        <dbReference type="ARBA" id="ARBA00029490"/>
    </source>
</evidence>
<dbReference type="InterPro" id="IPR050165">
    <property type="entry name" value="DHAD_IlvD/Edd"/>
</dbReference>
<evidence type="ECO:0000256" key="12">
    <source>
        <dbReference type="ARBA" id="ARBA00029436"/>
    </source>
</evidence>
<comment type="similarity">
    <text evidence="2 15">Belongs to the IlvD/Edd family.</text>
</comment>
<feature type="binding site" evidence="15">
    <location>
        <position position="69"/>
    </location>
    <ligand>
        <name>[2Fe-2S] cluster</name>
        <dbReference type="ChEBI" id="CHEBI:190135"/>
    </ligand>
</feature>
<organism evidence="18 19">
    <name type="scientific">Microcystis aeruginosa NIES-44</name>
    <dbReference type="NCBI Taxonomy" id="449439"/>
    <lineage>
        <taxon>Bacteria</taxon>
        <taxon>Bacillati</taxon>
        <taxon>Cyanobacteriota</taxon>
        <taxon>Cyanophyceae</taxon>
        <taxon>Oscillatoriophycideae</taxon>
        <taxon>Chroococcales</taxon>
        <taxon>Microcystaceae</taxon>
        <taxon>Microcystis</taxon>
    </lineage>
</organism>
<comment type="subunit">
    <text evidence="15">Homodimer.</text>
</comment>
<dbReference type="InterPro" id="IPR056740">
    <property type="entry name" value="ILV_EDD_C"/>
</dbReference>
<dbReference type="AlphaFoldDB" id="A0A0A1W0E7"/>
<evidence type="ECO:0000256" key="11">
    <source>
        <dbReference type="ARBA" id="ARBA00029304"/>
    </source>
</evidence>
<dbReference type="InterPro" id="IPR020558">
    <property type="entry name" value="DiOHA_6PGluconate_deHydtase_CS"/>
</dbReference>
<evidence type="ECO:0000256" key="5">
    <source>
        <dbReference type="ARBA" id="ARBA00022723"/>
    </source>
</evidence>
<feature type="domain" description="Dihydroxy-acid/6-phosphogluconate dehydratase N-terminal" evidence="16">
    <location>
        <begin position="54"/>
        <end position="370"/>
    </location>
</feature>
<name>A0A0A1W0E7_MICAE</name>
<evidence type="ECO:0000256" key="3">
    <source>
        <dbReference type="ARBA" id="ARBA00022605"/>
    </source>
</evidence>
<evidence type="ECO:0000256" key="7">
    <source>
        <dbReference type="ARBA" id="ARBA00023004"/>
    </source>
</evidence>
<keyword evidence="7 15" id="KW-0408">Iron</keyword>
<evidence type="ECO:0000256" key="10">
    <source>
        <dbReference type="ARBA" id="ARBA00023304"/>
    </source>
</evidence>
<dbReference type="PANTHER" id="PTHR21000">
    <property type="entry name" value="DIHYDROXY-ACID DEHYDRATASE DAD"/>
    <property type="match status" value="1"/>
</dbReference>
<dbReference type="GO" id="GO:0000287">
    <property type="term" value="F:magnesium ion binding"/>
    <property type="evidence" value="ECO:0007669"/>
    <property type="project" value="UniProtKB-UniRule"/>
</dbReference>
<keyword evidence="4 15" id="KW-0001">2Fe-2S</keyword>
<dbReference type="GO" id="GO:0009097">
    <property type="term" value="P:isoleucine biosynthetic process"/>
    <property type="evidence" value="ECO:0007669"/>
    <property type="project" value="UniProtKB-UniRule"/>
</dbReference>
<protein>
    <recommendedName>
        <fullName evidence="14 15">Dihydroxy-acid dehydratase</fullName>
        <shortName evidence="15">DAD</shortName>
        <ecNumber evidence="14 15">4.2.1.9</ecNumber>
    </recommendedName>
</protein>
<comment type="pathway">
    <text evidence="13 15">Amino-acid biosynthesis; L-isoleucine biosynthesis; L-isoleucine from 2-oxobutanoate: step 3/4.</text>
</comment>
<dbReference type="SUPFAM" id="SSF143975">
    <property type="entry name" value="IlvD/EDD N-terminal domain-like"/>
    <property type="match status" value="1"/>
</dbReference>
<keyword evidence="9 15" id="KW-0456">Lyase</keyword>
<proteinExistence type="inferred from homology"/>
<sequence length="580" mass="61352">MENLSRDRTCQPPLEKDKVMADNYRSRIVTQGTQRSPNRAMLRAVGFGDEDFSKPIIGIANGFSTITPCNMGINDLAMRAEAGTRLAGGMPQLFGTITISDGISMGTEGMKYSLVSREVIADSIETVCNGQSLDGVLAIGGCDKNMPGAMIAMARMNIPAIFVYGGTIKPGRYKDCDLTVVSSFEAVGQYSAGKISEEDLIGIERNACPGAGSCGGMFTANTMSSIFEAMGMSLPYSSTMAAEDAEKADSTEESAKVLVEAVRKQILPSQILTRKAFENAISVIMAVGGSTNAVLHLLAISRTIGVELSIDDFETIRQRVPVICDLKPSGRYVTVDLHKAGGIPQVMKILLVNGLLHGDALTISGQTIAEILADIPDQPPSGQDVIRPFSNPVYKEGHLAILKGNLATEGAVAKISGVKTPVITGPARVFESEETCLEAILAGKIQAGDVVVVRYEGPVGGPGMREMLAPTSAIIGAGLGDSVGLITDGRFSGGTYGMVVGHVAPEAAVGGTIALVEEGDQITIDARQRLLQLNVSEEELTRRRNHWQPRPPRYKTGILGKFAKLVSSSSLGALTDLNLF</sequence>
<keyword evidence="10 15" id="KW-0100">Branched-chain amino acid biosynthesis</keyword>
<evidence type="ECO:0000259" key="16">
    <source>
        <dbReference type="Pfam" id="PF00920"/>
    </source>
</evidence>
<evidence type="ECO:0000256" key="2">
    <source>
        <dbReference type="ARBA" id="ARBA00006486"/>
    </source>
</evidence>
<comment type="function">
    <text evidence="15">Functions in the biosynthesis of branched-chain amino acids. Catalyzes the dehydration of (2R,3R)-2,3-dihydroxy-3-methylpentanoate (2,3-dihydroxy-3-methylvalerate) into 2-oxo-3-methylpentanoate (2-oxo-3-methylvalerate) and of (2R)-2,3-dihydroxy-3-methylbutanoate (2,3-dihydroxyisovalerate) into 2-oxo-3-methylbutanoate (2-oxoisovalerate), the penultimate precursor to L-isoleucine and L-valine, respectively.</text>
</comment>
<comment type="catalytic activity">
    <reaction evidence="11">
        <text>(2R)-2,3-dihydroxy-3-methylbutanoate = 3-methyl-2-oxobutanoate + H2O</text>
        <dbReference type="Rhea" id="RHEA:24809"/>
        <dbReference type="ChEBI" id="CHEBI:11851"/>
        <dbReference type="ChEBI" id="CHEBI:15377"/>
        <dbReference type="ChEBI" id="CHEBI:49072"/>
        <dbReference type="EC" id="4.2.1.9"/>
    </reaction>
    <physiologicalReaction direction="left-to-right" evidence="11">
        <dbReference type="Rhea" id="RHEA:24810"/>
    </physiologicalReaction>
</comment>
<dbReference type="SUPFAM" id="SSF52016">
    <property type="entry name" value="LeuD/IlvD-like"/>
    <property type="match status" value="1"/>
</dbReference>
<evidence type="ECO:0000256" key="13">
    <source>
        <dbReference type="ARBA" id="ARBA00029437"/>
    </source>
</evidence>
<keyword evidence="3 15" id="KW-0028">Amino-acid biosynthesis</keyword>
<dbReference type="NCBIfam" id="NF002068">
    <property type="entry name" value="PRK00911.1"/>
    <property type="match status" value="1"/>
</dbReference>
<comment type="cofactor">
    <cofactor evidence="15">
        <name>[2Fe-2S] cluster</name>
        <dbReference type="ChEBI" id="CHEBI:190135"/>
    </cofactor>
    <text evidence="15">Binds 1 [2Fe-2S] cluster per subunit. This cluster acts as a Lewis acid cofactor.</text>
</comment>
<dbReference type="EC" id="4.2.1.9" evidence="14 15"/>
<evidence type="ECO:0000313" key="18">
    <source>
        <dbReference type="EMBL" id="GAL95309.1"/>
    </source>
</evidence>
<comment type="catalytic activity">
    <reaction evidence="15">
        <text>(2R,3R)-2,3-dihydroxy-3-methylpentanoate = (S)-3-methyl-2-oxopentanoate + H2O</text>
        <dbReference type="Rhea" id="RHEA:27694"/>
        <dbReference type="ChEBI" id="CHEBI:15377"/>
        <dbReference type="ChEBI" id="CHEBI:35146"/>
        <dbReference type="ChEBI" id="CHEBI:49258"/>
        <dbReference type="EC" id="4.2.1.9"/>
    </reaction>
</comment>
<evidence type="ECO:0000256" key="15">
    <source>
        <dbReference type="HAMAP-Rule" id="MF_00012"/>
    </source>
</evidence>
<evidence type="ECO:0000256" key="4">
    <source>
        <dbReference type="ARBA" id="ARBA00022714"/>
    </source>
</evidence>
<dbReference type="Pfam" id="PF24877">
    <property type="entry name" value="ILV_EDD_C"/>
    <property type="match status" value="1"/>
</dbReference>
<dbReference type="UniPathway" id="UPA00047">
    <property type="reaction ID" value="UER00057"/>
</dbReference>